<organism evidence="1 2">
    <name type="scientific">Blattamonas nauphoetae</name>
    <dbReference type="NCBI Taxonomy" id="2049346"/>
    <lineage>
        <taxon>Eukaryota</taxon>
        <taxon>Metamonada</taxon>
        <taxon>Preaxostyla</taxon>
        <taxon>Oxymonadida</taxon>
        <taxon>Blattamonas</taxon>
    </lineage>
</organism>
<dbReference type="EC" id="3.1.-.-" evidence="1"/>
<sequence>MFPRLSHNSMSEQHSTLTVTTEHSHSIFVTWDGNRIQSETEKFSMFQSLVQAIKDGYPLDETIEKKAVNLLNQIRPPHFEIDRFIHALAQRPAAPNQFIHPFLPPPPAANGFMDDFISPPSSPDLFEDDFISSIDPFEDGFPSPPTSPYPFILDLIPPPAAANDIIPRVPPPATGNNIIPRVPPPAAFNGFIPDFPPTEEADQLILNLVTSSPDEALTDFMASVTVLLSVPSQRIITATITMLKECIDFCSESFVQGGLEFLGLKIPVQIQKRGEGKLSWEMAHTMFNQQTVPQRDRTIIDFMYRLGQTRKECLRQCLLAYPDDSPSRSTVYKYYAISIAQEMFLVLPKRPGRPYDQEFTEQVQDKVQEDPFLSAHQIAKQLVSHHTRVLRTLKTVLGYRLVGSKWVPHQLNEFDKRRRVRYAKDMITVLEASEEIDFKNIVTGDETWICQNSYPRTVWLQPNQPRPEFPLDRTAQKYMLTVFFSPNGFHLTDALPLNQTITAQYFINNILKPLSTNCEQFFDFDDYYLHFDNAPAHRSDAAIEAVDETIFKLLEHPPWSPDLAPCDFYLFGHLKMQLRGLEARTLNDTKQFVNDILSRITSAEIKRVYGEWLRRARSVVELKGEYCE</sequence>
<accession>A0ABQ9X7X1</accession>
<reference evidence="1 2" key="1">
    <citation type="journal article" date="2022" name="bioRxiv">
        <title>Genomics of Preaxostyla Flagellates Illuminates Evolutionary Transitions and the Path Towards Mitochondrial Loss.</title>
        <authorList>
            <person name="Novak L.V.F."/>
            <person name="Treitli S.C."/>
            <person name="Pyrih J."/>
            <person name="Halakuc P."/>
            <person name="Pipaliya S.V."/>
            <person name="Vacek V."/>
            <person name="Brzon O."/>
            <person name="Soukal P."/>
            <person name="Eme L."/>
            <person name="Dacks J.B."/>
            <person name="Karnkowska A."/>
            <person name="Elias M."/>
            <person name="Hampl V."/>
        </authorList>
    </citation>
    <scope>NUCLEOTIDE SEQUENCE [LARGE SCALE GENOMIC DNA]</scope>
    <source>
        <strain evidence="1">NAU3</strain>
        <tissue evidence="1">Gut</tissue>
    </source>
</reference>
<evidence type="ECO:0000313" key="1">
    <source>
        <dbReference type="EMBL" id="KAK2948136.1"/>
    </source>
</evidence>
<dbReference type="Gene3D" id="3.30.420.10">
    <property type="entry name" value="Ribonuclease H-like superfamily/Ribonuclease H"/>
    <property type="match status" value="1"/>
</dbReference>
<dbReference type="PANTHER" id="PTHR46060:SF1">
    <property type="entry name" value="MARINER MOS1 TRANSPOSASE-LIKE PROTEIN"/>
    <property type="match status" value="1"/>
</dbReference>
<dbReference type="InterPro" id="IPR001888">
    <property type="entry name" value="Transposase_1"/>
</dbReference>
<evidence type="ECO:0000313" key="2">
    <source>
        <dbReference type="Proteomes" id="UP001281761"/>
    </source>
</evidence>
<dbReference type="Pfam" id="PF01359">
    <property type="entry name" value="Transposase_1"/>
    <property type="match status" value="1"/>
</dbReference>
<gene>
    <name evidence="1" type="ORF">BLNAU_16936</name>
</gene>
<comment type="caution">
    <text evidence="1">The sequence shown here is derived from an EMBL/GenBank/DDBJ whole genome shotgun (WGS) entry which is preliminary data.</text>
</comment>
<dbReference type="GO" id="GO:0016787">
    <property type="term" value="F:hydrolase activity"/>
    <property type="evidence" value="ECO:0007669"/>
    <property type="project" value="UniProtKB-KW"/>
</dbReference>
<keyword evidence="2" id="KW-1185">Reference proteome</keyword>
<proteinExistence type="predicted"/>
<dbReference type="InterPro" id="IPR036397">
    <property type="entry name" value="RNaseH_sf"/>
</dbReference>
<protein>
    <submittedName>
        <fullName evidence="1">Histone-lysine N-methyltransferase SETMAR</fullName>
        <ecNumber evidence="1">3.1.-.-</ecNumber>
    </submittedName>
</protein>
<dbReference type="PANTHER" id="PTHR46060">
    <property type="entry name" value="MARINER MOS1 TRANSPOSASE-LIKE PROTEIN"/>
    <property type="match status" value="1"/>
</dbReference>
<keyword evidence="1" id="KW-0378">Hydrolase</keyword>
<dbReference type="Proteomes" id="UP001281761">
    <property type="component" value="Unassembled WGS sequence"/>
</dbReference>
<dbReference type="EMBL" id="JARBJD010000183">
    <property type="protein sequence ID" value="KAK2948136.1"/>
    <property type="molecule type" value="Genomic_DNA"/>
</dbReference>
<name>A0ABQ9X7X1_9EUKA</name>
<dbReference type="InterPro" id="IPR052709">
    <property type="entry name" value="Transposase-MT_Hybrid"/>
</dbReference>